<dbReference type="Gene3D" id="3.30.160.70">
    <property type="entry name" value="Methylated DNA-protein cysteine methyltransferase domain"/>
    <property type="match status" value="1"/>
</dbReference>
<dbReference type="Gene3D" id="3.40.50.970">
    <property type="match status" value="1"/>
</dbReference>
<evidence type="ECO:0000256" key="17">
    <source>
        <dbReference type="ARBA" id="ARBA00023052"/>
    </source>
</evidence>
<dbReference type="CDD" id="cd06445">
    <property type="entry name" value="ATase"/>
    <property type="match status" value="1"/>
</dbReference>
<keyword evidence="13" id="KW-0809">Transit peptide</keyword>
<keyword evidence="16" id="KW-0408">Iron</keyword>
<dbReference type="FunFam" id="1.10.10.10:FF:000214">
    <property type="entry name" value="Methylated-DNA--protein-cysteine methyltransferase"/>
    <property type="match status" value="1"/>
</dbReference>
<evidence type="ECO:0000256" key="5">
    <source>
        <dbReference type="ARBA" id="ARBA00011918"/>
    </source>
</evidence>
<dbReference type="GO" id="GO:0003908">
    <property type="term" value="F:methylated-DNA-[protein]-cysteine S-methyltransferase activity"/>
    <property type="evidence" value="ECO:0007669"/>
    <property type="project" value="UniProtKB-EC"/>
</dbReference>
<evidence type="ECO:0000256" key="24">
    <source>
        <dbReference type="ARBA" id="ARBA00049348"/>
    </source>
</evidence>
<evidence type="ECO:0000313" key="28">
    <source>
        <dbReference type="Proteomes" id="UP000054653"/>
    </source>
</evidence>
<dbReference type="InterPro" id="IPR029061">
    <property type="entry name" value="THDP-binding"/>
</dbReference>
<dbReference type="InterPro" id="IPR033248">
    <property type="entry name" value="Transketolase_C"/>
</dbReference>
<evidence type="ECO:0000256" key="20">
    <source>
        <dbReference type="ARBA" id="ARBA00023317"/>
    </source>
</evidence>
<dbReference type="OrthoDB" id="10266385at2759"/>
<dbReference type="FunFam" id="3.40.50.970:FF:000006">
    <property type="entry name" value="Pyruvate dehydrogenase E1 component subunit beta"/>
    <property type="match status" value="1"/>
</dbReference>
<evidence type="ECO:0000256" key="25">
    <source>
        <dbReference type="ARBA" id="ARBA00051231"/>
    </source>
</evidence>
<comment type="catalytic activity">
    <reaction evidence="1">
        <text>a 4-O-methyl-thymidine in DNA + L-cysteinyl-[protein] = a thymidine in DNA + S-methyl-L-cysteinyl-[protein]</text>
        <dbReference type="Rhea" id="RHEA:53428"/>
        <dbReference type="Rhea" id="RHEA-COMP:10131"/>
        <dbReference type="Rhea" id="RHEA-COMP:10132"/>
        <dbReference type="Rhea" id="RHEA-COMP:13555"/>
        <dbReference type="Rhea" id="RHEA-COMP:13556"/>
        <dbReference type="ChEBI" id="CHEBI:29950"/>
        <dbReference type="ChEBI" id="CHEBI:82612"/>
        <dbReference type="ChEBI" id="CHEBI:137386"/>
        <dbReference type="ChEBI" id="CHEBI:137387"/>
        <dbReference type="EC" id="2.1.1.63"/>
    </reaction>
</comment>
<evidence type="ECO:0000256" key="6">
    <source>
        <dbReference type="ARBA" id="ARBA00012281"/>
    </source>
</evidence>
<comment type="catalytic activity">
    <reaction evidence="24">
        <text>a 6-O-methyl-2'-deoxyguanosine in DNA + L-cysteinyl-[protein] = S-methyl-L-cysteinyl-[protein] + a 2'-deoxyguanosine in DNA</text>
        <dbReference type="Rhea" id="RHEA:24000"/>
        <dbReference type="Rhea" id="RHEA-COMP:10131"/>
        <dbReference type="Rhea" id="RHEA-COMP:10132"/>
        <dbReference type="Rhea" id="RHEA-COMP:11367"/>
        <dbReference type="Rhea" id="RHEA-COMP:11368"/>
        <dbReference type="ChEBI" id="CHEBI:29950"/>
        <dbReference type="ChEBI" id="CHEBI:82612"/>
        <dbReference type="ChEBI" id="CHEBI:85445"/>
        <dbReference type="ChEBI" id="CHEBI:85448"/>
        <dbReference type="EC" id="2.1.1.63"/>
    </reaction>
</comment>
<dbReference type="PANTHER" id="PTHR11624">
    <property type="entry name" value="DEHYDROGENASE RELATED"/>
    <property type="match status" value="1"/>
</dbReference>
<evidence type="ECO:0000256" key="12">
    <source>
        <dbReference type="ARBA" id="ARBA00022763"/>
    </source>
</evidence>
<evidence type="ECO:0000256" key="1">
    <source>
        <dbReference type="ARBA" id="ARBA00001286"/>
    </source>
</evidence>
<keyword evidence="10" id="KW-0808">Transferase</keyword>
<keyword evidence="11" id="KW-0479">Metal-binding</keyword>
<evidence type="ECO:0000256" key="8">
    <source>
        <dbReference type="ARBA" id="ARBA00016220"/>
    </source>
</evidence>
<feature type="domain" description="DPH-type MB" evidence="26">
    <location>
        <begin position="209"/>
        <end position="265"/>
    </location>
</feature>
<keyword evidence="14" id="KW-0630">Potassium</keyword>
<evidence type="ECO:0000256" key="16">
    <source>
        <dbReference type="ARBA" id="ARBA00023004"/>
    </source>
</evidence>
<keyword evidence="17" id="KW-0786">Thiamine pyrophosphate</keyword>
<dbReference type="PANTHER" id="PTHR11624:SF96">
    <property type="entry name" value="PYRUVATE DEHYDROGENASE E1 COMPONENT SUBUNIT BETA, MITOCHONDRIAL"/>
    <property type="match status" value="1"/>
</dbReference>
<dbReference type="Gene3D" id="3.10.660.10">
    <property type="entry name" value="DPH Zinc finger"/>
    <property type="match status" value="1"/>
</dbReference>
<proteinExistence type="inferred from homology"/>
<evidence type="ECO:0000256" key="23">
    <source>
        <dbReference type="ARBA" id="ARBA00031621"/>
    </source>
</evidence>
<dbReference type="FunFam" id="3.10.660.10:FF:000001">
    <property type="entry name" value="Diphthamide biosynthesis 3"/>
    <property type="match status" value="1"/>
</dbReference>
<dbReference type="InterPro" id="IPR005475">
    <property type="entry name" value="Transketolase-like_Pyr-bd"/>
</dbReference>
<dbReference type="NCBIfam" id="NF008854">
    <property type="entry name" value="PRK11892.1"/>
    <property type="match status" value="1"/>
</dbReference>
<evidence type="ECO:0000313" key="27">
    <source>
        <dbReference type="EMBL" id="KRY57571.1"/>
    </source>
</evidence>
<dbReference type="Pfam" id="PF01035">
    <property type="entry name" value="DNA_binding_1"/>
    <property type="match status" value="1"/>
</dbReference>
<keyword evidence="18" id="KW-0496">Mitochondrion</keyword>
<dbReference type="NCBIfam" id="TIGR00589">
    <property type="entry name" value="ogt"/>
    <property type="match status" value="1"/>
</dbReference>
<accession>A0A0V1D954</accession>
<keyword evidence="15" id="KW-0560">Oxidoreductase</keyword>
<evidence type="ECO:0000256" key="21">
    <source>
        <dbReference type="ARBA" id="ARBA00024032"/>
    </source>
</evidence>
<dbReference type="EMBL" id="JYDI01000029">
    <property type="protein sequence ID" value="KRY57571.1"/>
    <property type="molecule type" value="Genomic_DNA"/>
</dbReference>
<evidence type="ECO:0000256" key="22">
    <source>
        <dbReference type="ARBA" id="ARBA00030795"/>
    </source>
</evidence>
<comment type="caution">
    <text evidence="27">The sequence shown here is derived from an EMBL/GenBank/DDBJ whole genome shotgun (WGS) entry which is preliminary data.</text>
</comment>
<evidence type="ECO:0000256" key="10">
    <source>
        <dbReference type="ARBA" id="ARBA00022679"/>
    </source>
</evidence>
<dbReference type="Gene3D" id="3.40.50.920">
    <property type="match status" value="1"/>
</dbReference>
<keyword evidence="12" id="KW-0227">DNA damage</keyword>
<evidence type="ECO:0000256" key="19">
    <source>
        <dbReference type="ARBA" id="ARBA00023204"/>
    </source>
</evidence>
<dbReference type="CDD" id="cd07036">
    <property type="entry name" value="TPP_PYR_E1-PDHc-beta_like"/>
    <property type="match status" value="1"/>
</dbReference>
<protein>
    <recommendedName>
        <fullName evidence="7">Methylated-DNA--protein-cysteine methyltransferase</fullName>
        <ecNumber evidence="6">1.2.4.1</ecNumber>
        <ecNumber evidence="5">2.1.1.63</ecNumber>
    </recommendedName>
    <alternativeName>
        <fullName evidence="22">6-O-methylguanine-DNA methyltransferase</fullName>
    </alternativeName>
    <alternativeName>
        <fullName evidence="23">O-6-methylguanine-DNA-alkyltransferase</fullName>
    </alternativeName>
    <alternativeName>
        <fullName evidence="8">Pyruvate dehydrogenase E1 component subunit beta, mitochondrial</fullName>
    </alternativeName>
</protein>
<evidence type="ECO:0000256" key="7">
    <source>
        <dbReference type="ARBA" id="ARBA00015377"/>
    </source>
</evidence>
<dbReference type="SUPFAM" id="SSF52518">
    <property type="entry name" value="Thiamin diphosphate-binding fold (THDP-binding)"/>
    <property type="match status" value="1"/>
</dbReference>
<comment type="similarity">
    <text evidence="21">Belongs to the DPH3 family.</text>
</comment>
<dbReference type="GO" id="GO:0006281">
    <property type="term" value="P:DNA repair"/>
    <property type="evidence" value="ECO:0007669"/>
    <property type="project" value="UniProtKB-KW"/>
</dbReference>
<keyword evidence="19" id="KW-0234">DNA repair</keyword>
<dbReference type="InterPro" id="IPR036388">
    <property type="entry name" value="WH-like_DNA-bd_sf"/>
</dbReference>
<evidence type="ECO:0000256" key="3">
    <source>
        <dbReference type="ARBA" id="ARBA00004173"/>
    </source>
</evidence>
<dbReference type="NCBIfam" id="NF006667">
    <property type="entry name" value="PRK09212.1"/>
    <property type="match status" value="1"/>
</dbReference>
<dbReference type="Gene3D" id="1.10.10.10">
    <property type="entry name" value="Winged helix-like DNA-binding domain superfamily/Winged helix DNA-binding domain"/>
    <property type="match status" value="1"/>
</dbReference>
<dbReference type="Pfam" id="PF05207">
    <property type="entry name" value="Zn_ribbon_CSL"/>
    <property type="match status" value="1"/>
</dbReference>
<dbReference type="InterPro" id="IPR036217">
    <property type="entry name" value="MethylDNA_cys_MeTrfase_DNAb"/>
</dbReference>
<keyword evidence="9" id="KW-0489">Methyltransferase</keyword>
<dbReference type="Proteomes" id="UP000054653">
    <property type="component" value="Unassembled WGS sequence"/>
</dbReference>
<evidence type="ECO:0000256" key="14">
    <source>
        <dbReference type="ARBA" id="ARBA00022958"/>
    </source>
</evidence>
<gene>
    <name evidence="27" type="primary">rps20</name>
    <name evidence="27" type="ORF">T03_9297</name>
</gene>
<keyword evidence="20 27" id="KW-0670">Pyruvate</keyword>
<evidence type="ECO:0000256" key="2">
    <source>
        <dbReference type="ARBA" id="ARBA00001964"/>
    </source>
</evidence>
<dbReference type="InterPro" id="IPR027110">
    <property type="entry name" value="PDHB_mito-type"/>
</dbReference>
<comment type="cofactor">
    <cofactor evidence="2">
        <name>thiamine diphosphate</name>
        <dbReference type="ChEBI" id="CHEBI:58937"/>
    </cofactor>
</comment>
<dbReference type="GO" id="GO:0005739">
    <property type="term" value="C:mitochondrion"/>
    <property type="evidence" value="ECO:0007669"/>
    <property type="project" value="UniProtKB-SubCell"/>
</dbReference>
<comment type="catalytic activity">
    <reaction evidence="25">
        <text>N(6)-[(R)-lipoyl]-L-lysyl-[protein] + pyruvate + H(+) = N(6)-[(R)-S(8)-acetyldihydrolipoyl]-L-lysyl-[protein] + CO2</text>
        <dbReference type="Rhea" id="RHEA:19189"/>
        <dbReference type="Rhea" id="RHEA-COMP:10474"/>
        <dbReference type="Rhea" id="RHEA-COMP:10478"/>
        <dbReference type="ChEBI" id="CHEBI:15361"/>
        <dbReference type="ChEBI" id="CHEBI:15378"/>
        <dbReference type="ChEBI" id="CHEBI:16526"/>
        <dbReference type="ChEBI" id="CHEBI:83099"/>
        <dbReference type="ChEBI" id="CHEBI:83111"/>
        <dbReference type="EC" id="1.2.4.1"/>
    </reaction>
</comment>
<dbReference type="EC" id="2.1.1.63" evidence="5"/>
<dbReference type="PROSITE" id="PS00374">
    <property type="entry name" value="MGMT"/>
    <property type="match status" value="1"/>
</dbReference>
<dbReference type="SUPFAM" id="SSF144217">
    <property type="entry name" value="CSL zinc finger"/>
    <property type="match status" value="1"/>
</dbReference>
<dbReference type="SMART" id="SM00861">
    <property type="entry name" value="Transket_pyr"/>
    <property type="match status" value="1"/>
</dbReference>
<evidence type="ECO:0000256" key="18">
    <source>
        <dbReference type="ARBA" id="ARBA00023128"/>
    </source>
</evidence>
<dbReference type="PROSITE" id="PS51074">
    <property type="entry name" value="DPH_MB"/>
    <property type="match status" value="1"/>
</dbReference>
<keyword evidence="28" id="KW-1185">Reference proteome</keyword>
<dbReference type="GO" id="GO:0004739">
    <property type="term" value="F:pyruvate dehydrogenase (acetyl-transferring) activity"/>
    <property type="evidence" value="ECO:0007669"/>
    <property type="project" value="UniProtKB-EC"/>
</dbReference>
<dbReference type="EC" id="1.2.4.1" evidence="6"/>
<dbReference type="GO" id="GO:0006086">
    <property type="term" value="P:pyruvate decarboxylation to acetyl-CoA"/>
    <property type="evidence" value="ECO:0007669"/>
    <property type="project" value="InterPro"/>
</dbReference>
<dbReference type="GO" id="GO:0046872">
    <property type="term" value="F:metal ion binding"/>
    <property type="evidence" value="ECO:0007669"/>
    <property type="project" value="UniProtKB-KW"/>
</dbReference>
<dbReference type="InterPro" id="IPR014048">
    <property type="entry name" value="MethylDNA_cys_MeTrfase_DNA-bd"/>
</dbReference>
<dbReference type="SUPFAM" id="SSF46767">
    <property type="entry name" value="Methylated DNA-protein cysteine methyltransferase, C-terminal domain"/>
    <property type="match status" value="1"/>
</dbReference>
<reference evidence="27 28" key="1">
    <citation type="submission" date="2015-01" db="EMBL/GenBank/DDBJ databases">
        <title>Evolution of Trichinella species and genotypes.</title>
        <authorList>
            <person name="Korhonen P.K."/>
            <person name="Edoardo P."/>
            <person name="Giuseppe L.R."/>
            <person name="Gasser R.B."/>
        </authorList>
    </citation>
    <scope>NUCLEOTIDE SEQUENCE [LARGE SCALE GENOMIC DNA]</scope>
    <source>
        <strain evidence="27">ISS120</strain>
    </source>
</reference>
<evidence type="ECO:0000256" key="15">
    <source>
        <dbReference type="ARBA" id="ARBA00023002"/>
    </source>
</evidence>
<evidence type="ECO:0000256" key="13">
    <source>
        <dbReference type="ARBA" id="ARBA00022946"/>
    </source>
</evidence>
<dbReference type="FunFam" id="3.40.50.920:FF:000001">
    <property type="entry name" value="Pyruvate dehydrogenase E1 beta subunit"/>
    <property type="match status" value="1"/>
</dbReference>
<dbReference type="InterPro" id="IPR009014">
    <property type="entry name" value="Transketo_C/PFOR_II"/>
</dbReference>
<dbReference type="STRING" id="45882.A0A0V1D954"/>
<evidence type="ECO:0000256" key="4">
    <source>
        <dbReference type="ARBA" id="ARBA00008711"/>
    </source>
</evidence>
<evidence type="ECO:0000256" key="11">
    <source>
        <dbReference type="ARBA" id="ARBA00022723"/>
    </source>
</evidence>
<comment type="subcellular location">
    <subcellularLocation>
        <location evidence="3">Mitochondrion</location>
    </subcellularLocation>
</comment>
<dbReference type="InterPro" id="IPR007872">
    <property type="entry name" value="DPH_MB_dom"/>
</dbReference>
<dbReference type="InterPro" id="IPR036671">
    <property type="entry name" value="DPH_MB_sf"/>
</dbReference>
<dbReference type="Pfam" id="PF02780">
    <property type="entry name" value="Transketolase_C"/>
    <property type="match status" value="1"/>
</dbReference>
<comment type="similarity">
    <text evidence="4">Belongs to the MGMT family.</text>
</comment>
<evidence type="ECO:0000259" key="26">
    <source>
        <dbReference type="PROSITE" id="PS51074"/>
    </source>
</evidence>
<sequence>MKNCGKCSVLFEFKLTSPLGPLKVEECKNGLHTLQYDRKNLKWESIDATETIAFINTTGKESAVALLIQKWLNAYFEKDCEEMKTIIKNLNICCINQNLHAGLFKCKVYQELLNLPFGRKMSYQQVAMKLNNKNASRAVGNAMRTNPVVLIIPCHRVIRSTGDPGSYMGLQGRELKRWLLNFEIYVYENIAGVYYTDVCAFHWLVMAVYHDEVEIEDFEYDSEAEVYYYPCPCGDRFEISKLELQCGEDVARCPSCSLIIKVIYDLDEFMVCESIAMPISEVANMFPNIVVTEFHIKLFFIMLSKAFVCFGIRNKVVLFSPYIRTFSTSKAYLAKMTVRDALNAAIDEEMHRDDRVFLIGEEVAQYEGAYKVTKGLWKKYGDRRVVDTPITEMGFTGLAVGAAMAGLRPICEFMTFNFSMQAIDHIVNSSAKTLYMSAGQISSPIVFRGPNSTAVGVGAQHSQDFSSWYAQCPGMKVLSPFSSEDAKGLLKTAIRDENPVVFLENELLYGVPFDMSEEAMKDDFLIPMGVAKVERDGNHITLVSFSRMVQVCLDAAEELEKMGVSAEIINLRSLRPFDMETIKQSVMKTNHLVTVENGWHFCGVGAEICAQVMESEAFDYLDAPVLRVAGVEVPMPYAHNLETAAQPTPQDVIRVNEKCWPRMERNCFLFLFSPTASFKIADDPWTDWTTALTQWRWKSP</sequence>
<dbReference type="GO" id="GO:0032259">
    <property type="term" value="P:methylation"/>
    <property type="evidence" value="ECO:0007669"/>
    <property type="project" value="UniProtKB-KW"/>
</dbReference>
<evidence type="ECO:0000256" key="9">
    <source>
        <dbReference type="ARBA" id="ARBA00022603"/>
    </source>
</evidence>
<dbReference type="Pfam" id="PF02779">
    <property type="entry name" value="Transket_pyr"/>
    <property type="match status" value="1"/>
</dbReference>
<dbReference type="AlphaFoldDB" id="A0A0V1D954"/>
<name>A0A0V1D954_TRIBR</name>
<dbReference type="SUPFAM" id="SSF52922">
    <property type="entry name" value="TK C-terminal domain-like"/>
    <property type="match status" value="1"/>
</dbReference>
<dbReference type="InterPro" id="IPR001497">
    <property type="entry name" value="MethylDNA_cys_MeTrfase_AS"/>
</dbReference>
<organism evidence="27 28">
    <name type="scientific">Trichinella britovi</name>
    <name type="common">Parasitic roundworm</name>
    <dbReference type="NCBI Taxonomy" id="45882"/>
    <lineage>
        <taxon>Eukaryota</taxon>
        <taxon>Metazoa</taxon>
        <taxon>Ecdysozoa</taxon>
        <taxon>Nematoda</taxon>
        <taxon>Enoplea</taxon>
        <taxon>Dorylaimia</taxon>
        <taxon>Trichinellida</taxon>
        <taxon>Trichinellidae</taxon>
        <taxon>Trichinella</taxon>
    </lineage>
</organism>